<evidence type="ECO:0000313" key="5">
    <source>
        <dbReference type="Proteomes" id="UP000035268"/>
    </source>
</evidence>
<feature type="domain" description="Teneurin-like YD-shell" evidence="3">
    <location>
        <begin position="729"/>
        <end position="875"/>
    </location>
</feature>
<evidence type="ECO:0000313" key="4">
    <source>
        <dbReference type="EMBL" id="AKJ63427.1"/>
    </source>
</evidence>
<dbReference type="Pfam" id="PF20148">
    <property type="entry name" value="DUF6531"/>
    <property type="match status" value="1"/>
</dbReference>
<evidence type="ECO:0000259" key="3">
    <source>
        <dbReference type="Pfam" id="PF25023"/>
    </source>
</evidence>
<dbReference type="InterPro" id="IPR045351">
    <property type="entry name" value="DUF6531"/>
</dbReference>
<protein>
    <submittedName>
        <fullName evidence="4">Cell wall-associated polypeptide CWBP200</fullName>
    </submittedName>
</protein>
<dbReference type="InterPro" id="IPR056823">
    <property type="entry name" value="TEN-like_YD-shell"/>
</dbReference>
<dbReference type="PANTHER" id="PTHR32305:SF15">
    <property type="entry name" value="PROTEIN RHSA-RELATED"/>
    <property type="match status" value="1"/>
</dbReference>
<dbReference type="KEGG" id="vbl:L21SP4_00142"/>
<dbReference type="InterPro" id="IPR006530">
    <property type="entry name" value="YD"/>
</dbReference>
<sequence length="1519" mass="167481">MMKRKYVPVKPVALMVECALLNTPCPESAPARNYTDPYRDAPYYGNRNIYGYRDSSLCHYLGSDTVTLHFTVDFHHCPTNRLDLWLPNHGNNARGGELVEGVEDGYRYTHTASNNRGNNHRWELPDNNVHRGVPSLPDWDGGNPTTGIPGYTGRTSGYLTVTERNPLPCPPHKGPKHCEYEITLQLSGDGTFDLPPPAEPEITLGDPKGFSEEPISGTTGDLFFKERDLSAPLPGLPLEFTRHYHSTLAETGALGRCWTHRYDWSADRAQTVHGSVTAEVMRVRTGTGKIHTFHPDGSGGFEPAKGLNWTLCGNATNGYTLSVPPDLEYAFNGEGRLDHIRRLSGPQIDLSYTNLPAGERLIEVSHPAGKSLNLSYSNGLLRSATLSTNLAVSCEYTASGQLRRSERTGEGAALTRTYDCAADGAGVITQRVDGLGHVYRYGYTTNLPPARGTSLSINDQWYAHQVDYEAGARPEDPVTAIAYNLGDVTVTNLYYYEPFFGQIIEQHGPFADPAEGGPSVRFDHDLAGNTTNETRYAADTNLFIRTWSQYDARNNRTLRGTGYGTDPRCFESMTYDTHNLLQVLTDASGLRTEFDYTNGLVAAIRTFPATNRTTETRLAYTTHGLLAAVTNANGHWTRHYYDASGFRTSSVPQAGPALSFAYNELGHLVRTERGGVCLASNRVDALGRVLEVRYPDGTGEQFARDAHGRVTNHVDRAGRVTTTRWYPTGKVREIGRVCNGTNLTIRYAYDPLFHTLSITDRLDRAVETYRLDLQGRVEEVTNLEGQQMSVSNGVGDYVLAITRFDGTEVGYDYDRDGRRSEARYPDATNIYTYASNGLLRTAGDATGSVSNRYDGAGRLIGREVDRPGEDWSLAYGYDPAGNRTNAQVSCAGTNLLYSWGIDAAERVDALSGPGSDWTLAYDPTHGRLASISATNAGVWMSRHCDVMDRVTNLLWHAGSTVALEIKYGYDAAGMITSRVIRTAATTNRASYAYDALERLRTGTRGENTMTYRYDAAGNRTSKRGGDWTVDYTRGAGNRLAAWTATSSNDFASLRTFDVLGSSSEPIGTNGAFGYLQISNAVSCVTPEVSGAVFRAEDFVVGWSTQEVTAAIRDAAGNMGYATHTLVLGVVTNAQYGYDAAGCVTNITCRGHAADWDAELRWDGRYRLTSVTLGGLEIEHEYDLDGRRTRREVRTSGATNTVHYIYDGEQVVAEIDESGTLRRTYVWAPEIDRLLSFTDYESGATNTYYALTDPQGTVHALLDETGAVAESYEYNAWGRVEAVRQADGEELTRSALANRYLWQGREYDWALHETTGGYGLYQFRARWYDPVTGRFLSKDPIGINGGLNQYVFCGNDPVNGTDPFGLCDSGQDTPRWWEYFIPSRIWYGPYGGANMVGYYRRAGQSGMRPENIGPDAIGYPQGAPVRNWLDVTYLMHDRELAGAKSPQNVRRADARLILRSFVAPLRSPGPDFSERPPLFRAWAAIPAFLVAHPGSRFGVMQGAGADGSDQGVFYLFDIDF</sequence>
<dbReference type="PATRIC" id="fig|1609981.3.peg.149"/>
<dbReference type="RefSeq" id="WP_052880855.1">
    <property type="nucleotide sequence ID" value="NZ_CP010904.1"/>
</dbReference>
<dbReference type="Gene3D" id="2.180.10.10">
    <property type="entry name" value="RHS repeat-associated core"/>
    <property type="match status" value="3"/>
</dbReference>
<accession>A0A0G3EDG8</accession>
<proteinExistence type="predicted"/>
<feature type="domain" description="DUF6531" evidence="2">
    <location>
        <begin position="213"/>
        <end position="270"/>
    </location>
</feature>
<feature type="domain" description="Teneurin-like YD-shell" evidence="3">
    <location>
        <begin position="930"/>
        <end position="1021"/>
    </location>
</feature>
<reference evidence="5" key="1">
    <citation type="submission" date="2015-02" db="EMBL/GenBank/DDBJ databases">
        <title>Description and complete genome sequence of the first cultured representative of the subdivision 5 of the Verrucomicrobia phylum.</title>
        <authorList>
            <person name="Spring S."/>
            <person name="Bunk B."/>
            <person name="Sproer C."/>
            <person name="Klenk H.-P."/>
        </authorList>
    </citation>
    <scope>NUCLEOTIDE SEQUENCE [LARGE SCALE GENOMIC DNA]</scope>
    <source>
        <strain evidence="5">L21-Fru-AB</strain>
    </source>
</reference>
<evidence type="ECO:0000259" key="2">
    <source>
        <dbReference type="Pfam" id="PF20148"/>
    </source>
</evidence>
<gene>
    <name evidence="4" type="primary">wapA_1</name>
    <name evidence="4" type="ORF">L21SP4_00142</name>
</gene>
<dbReference type="InterPro" id="IPR050708">
    <property type="entry name" value="T6SS_VgrG/RHS"/>
</dbReference>
<dbReference type="NCBIfam" id="TIGR03696">
    <property type="entry name" value="Rhs_assc_core"/>
    <property type="match status" value="1"/>
</dbReference>
<dbReference type="Proteomes" id="UP000035268">
    <property type="component" value="Chromosome"/>
</dbReference>
<dbReference type="EMBL" id="CP010904">
    <property type="protein sequence ID" value="AKJ63427.1"/>
    <property type="molecule type" value="Genomic_DNA"/>
</dbReference>
<feature type="domain" description="Teneurin-like YD-shell" evidence="3">
    <location>
        <begin position="1131"/>
        <end position="1356"/>
    </location>
</feature>
<dbReference type="OrthoDB" id="41445at2"/>
<dbReference type="InterPro" id="IPR031325">
    <property type="entry name" value="RHS_repeat"/>
</dbReference>
<dbReference type="InterPro" id="IPR022385">
    <property type="entry name" value="Rhs_assc_core"/>
</dbReference>
<reference evidence="4 5" key="2">
    <citation type="journal article" date="2016" name="ISME J.">
        <title>Characterization of the first cultured representative of Verrucomicrobia subdivision 5 indicates the proposal of a novel phylum.</title>
        <authorList>
            <person name="Spring S."/>
            <person name="Bunk B."/>
            <person name="Sproer C."/>
            <person name="Schumann P."/>
            <person name="Rohde M."/>
            <person name="Tindall B.J."/>
            <person name="Klenk H.P."/>
        </authorList>
    </citation>
    <scope>NUCLEOTIDE SEQUENCE [LARGE SCALE GENOMIC DNA]</scope>
    <source>
        <strain evidence="4 5">L21-Fru-AB</strain>
    </source>
</reference>
<keyword evidence="1" id="KW-0677">Repeat</keyword>
<name>A0A0G3EDG8_9BACT</name>
<evidence type="ECO:0000256" key="1">
    <source>
        <dbReference type="ARBA" id="ARBA00022737"/>
    </source>
</evidence>
<dbReference type="Pfam" id="PF05593">
    <property type="entry name" value="RHS_repeat"/>
    <property type="match status" value="1"/>
</dbReference>
<dbReference type="NCBIfam" id="TIGR01643">
    <property type="entry name" value="YD_repeat_2x"/>
    <property type="match status" value="1"/>
</dbReference>
<organism evidence="4 5">
    <name type="scientific">Kiritimatiella glycovorans</name>
    <dbReference type="NCBI Taxonomy" id="1307763"/>
    <lineage>
        <taxon>Bacteria</taxon>
        <taxon>Pseudomonadati</taxon>
        <taxon>Kiritimatiellota</taxon>
        <taxon>Kiritimatiellia</taxon>
        <taxon>Kiritimatiellales</taxon>
        <taxon>Kiritimatiellaceae</taxon>
        <taxon>Kiritimatiella</taxon>
    </lineage>
</organism>
<dbReference type="Pfam" id="PF25023">
    <property type="entry name" value="TEN_YD-shell"/>
    <property type="match status" value="3"/>
</dbReference>
<dbReference type="PANTHER" id="PTHR32305">
    <property type="match status" value="1"/>
</dbReference>
<keyword evidence="5" id="KW-1185">Reference proteome</keyword>
<dbReference type="STRING" id="1307763.L21SP4_00142"/>